<organism evidence="4 5">
    <name type="scientific">Fluviicoccus keumensis</name>
    <dbReference type="NCBI Taxonomy" id="1435465"/>
    <lineage>
        <taxon>Bacteria</taxon>
        <taxon>Pseudomonadati</taxon>
        <taxon>Pseudomonadota</taxon>
        <taxon>Gammaproteobacteria</taxon>
        <taxon>Moraxellales</taxon>
        <taxon>Moraxellaceae</taxon>
        <taxon>Fluviicoccus</taxon>
    </lineage>
</organism>
<dbReference type="RefSeq" id="WP_130412923.1">
    <property type="nucleotide sequence ID" value="NZ_SHKX01000012.1"/>
</dbReference>
<dbReference type="Gene3D" id="3.40.50.720">
    <property type="entry name" value="NAD(P)-binding Rossmann-like Domain"/>
    <property type="match status" value="1"/>
</dbReference>
<evidence type="ECO:0000259" key="3">
    <source>
        <dbReference type="Pfam" id="PF01370"/>
    </source>
</evidence>
<proteinExistence type="predicted"/>
<evidence type="ECO:0000313" key="4">
    <source>
        <dbReference type="EMBL" id="RZU44998.1"/>
    </source>
</evidence>
<dbReference type="InterPro" id="IPR001509">
    <property type="entry name" value="Epimerase_deHydtase"/>
</dbReference>
<dbReference type="SUPFAM" id="SSF51735">
    <property type="entry name" value="NAD(P)-binding Rossmann-fold domains"/>
    <property type="match status" value="1"/>
</dbReference>
<name>A0A4Q7Z429_9GAMM</name>
<evidence type="ECO:0000256" key="2">
    <source>
        <dbReference type="ARBA" id="ARBA00023136"/>
    </source>
</evidence>
<protein>
    <submittedName>
        <fullName evidence="4">NAD-dependent epimerase/dehydratase family protein</fullName>
    </submittedName>
</protein>
<dbReference type="Pfam" id="PF01370">
    <property type="entry name" value="Epimerase"/>
    <property type="match status" value="1"/>
</dbReference>
<accession>A0A4Q7Z429</accession>
<dbReference type="AlphaFoldDB" id="A0A4Q7Z429"/>
<comment type="subcellular location">
    <subcellularLocation>
        <location evidence="1">Membrane</location>
    </subcellularLocation>
</comment>
<dbReference type="Proteomes" id="UP000292423">
    <property type="component" value="Unassembled WGS sequence"/>
</dbReference>
<dbReference type="InterPro" id="IPR036291">
    <property type="entry name" value="NAD(P)-bd_dom_sf"/>
</dbReference>
<keyword evidence="5" id="KW-1185">Reference proteome</keyword>
<sequence>MSGKTAILIGATGLVGKQVLEKLLALPVYDKVIAVSRKPVTPHPKLQNLVVDFDHLAASIVNLHADDAFCCLGTTLKQAGSKSEFHKVDFGYNLEFAHAMRQNGCTHFLLISALGAFPKSLVFYSRVKGLLEKDITTLEFPRLSIFRPSLLLGERGENRLGENLAAKLMPLVEPFLRGPLRTVQPIRGEQVASAMVAVANLPAPEENPAVYYYDDMLAASAAFA</sequence>
<comment type="caution">
    <text evidence="4">The sequence shown here is derived from an EMBL/GenBank/DDBJ whole genome shotgun (WGS) entry which is preliminary data.</text>
</comment>
<dbReference type="GO" id="GO:0016020">
    <property type="term" value="C:membrane"/>
    <property type="evidence" value="ECO:0007669"/>
    <property type="project" value="UniProtKB-SubCell"/>
</dbReference>
<evidence type="ECO:0000256" key="1">
    <source>
        <dbReference type="ARBA" id="ARBA00004370"/>
    </source>
</evidence>
<gene>
    <name evidence="4" type="ORF">EV700_1805</name>
</gene>
<dbReference type="PANTHER" id="PTHR14097">
    <property type="entry name" value="OXIDOREDUCTASE HTATIP2"/>
    <property type="match status" value="1"/>
</dbReference>
<feature type="domain" description="NAD-dependent epimerase/dehydratase" evidence="3">
    <location>
        <begin position="7"/>
        <end position="119"/>
    </location>
</feature>
<evidence type="ECO:0000313" key="5">
    <source>
        <dbReference type="Proteomes" id="UP000292423"/>
    </source>
</evidence>
<dbReference type="EMBL" id="SHKX01000012">
    <property type="protein sequence ID" value="RZU44998.1"/>
    <property type="molecule type" value="Genomic_DNA"/>
</dbReference>
<reference evidence="4 5" key="1">
    <citation type="submission" date="2019-02" db="EMBL/GenBank/DDBJ databases">
        <title>Genomic Encyclopedia of Type Strains, Phase IV (KMG-IV): sequencing the most valuable type-strain genomes for metagenomic binning, comparative biology and taxonomic classification.</title>
        <authorList>
            <person name="Goeker M."/>
        </authorList>
    </citation>
    <scope>NUCLEOTIDE SEQUENCE [LARGE SCALE GENOMIC DNA]</scope>
    <source>
        <strain evidence="4 5">DSM 105135</strain>
    </source>
</reference>
<keyword evidence="2" id="KW-0472">Membrane</keyword>
<dbReference type="OrthoDB" id="9798632at2"/>
<dbReference type="PANTHER" id="PTHR14097:SF7">
    <property type="entry name" value="OXIDOREDUCTASE HTATIP2"/>
    <property type="match status" value="1"/>
</dbReference>